<gene>
    <name evidence="2" type="ORF">R1sor_020054</name>
</gene>
<dbReference type="Proteomes" id="UP001633002">
    <property type="component" value="Unassembled WGS sequence"/>
</dbReference>
<evidence type="ECO:0000259" key="1">
    <source>
        <dbReference type="Pfam" id="PF22936"/>
    </source>
</evidence>
<feature type="domain" description="Retrovirus-related Pol polyprotein from transposon TNT 1-94-like beta-barrel" evidence="1">
    <location>
        <begin position="188"/>
        <end position="269"/>
    </location>
</feature>
<accession>A0ABD3IEF6</accession>
<dbReference type="Pfam" id="PF14223">
    <property type="entry name" value="Retrotran_gag_2"/>
    <property type="match status" value="1"/>
</dbReference>
<dbReference type="AlphaFoldDB" id="A0ABD3IEF6"/>
<comment type="caution">
    <text evidence="2">The sequence shown here is derived from an EMBL/GenBank/DDBJ whole genome shotgun (WGS) entry which is preliminary data.</text>
</comment>
<sequence length="276" mass="31412">MTTKPVVSVTITDNLLQESHKLNSSTFLSWKYRVKAILSRHDLWEIVTGDEALPEGDGAAVWHKRDRTVLSIIWITIQESEFHELEECKTSKEAMDKITTKHGIVAVGKSRALKTLLQQLKMDEGKSMEEHVKHYAFECNKKARAERNDRRDQPQANIAAEVGVSQPDKTQESLFFTALYAEDYENPWWIDSGTSNHISEKRELFRNIKSILDGQTVGLGNGERYQVQGSGDIHLQLSSGPQFLLHNMWYILGVVHNLLSVGKLIEYGYHVTFDAT</sequence>
<dbReference type="Pfam" id="PF22936">
    <property type="entry name" value="Pol_BBD"/>
    <property type="match status" value="1"/>
</dbReference>
<reference evidence="2 3" key="1">
    <citation type="submission" date="2024-09" db="EMBL/GenBank/DDBJ databases">
        <title>Chromosome-scale assembly of Riccia sorocarpa.</title>
        <authorList>
            <person name="Paukszto L."/>
        </authorList>
    </citation>
    <scope>NUCLEOTIDE SEQUENCE [LARGE SCALE GENOMIC DNA]</scope>
    <source>
        <strain evidence="2">LP-2024</strain>
        <tissue evidence="2">Aerial parts of the thallus</tissue>
    </source>
</reference>
<protein>
    <recommendedName>
        <fullName evidence="1">Retrovirus-related Pol polyprotein from transposon TNT 1-94-like beta-barrel domain-containing protein</fullName>
    </recommendedName>
</protein>
<proteinExistence type="predicted"/>
<organism evidence="2 3">
    <name type="scientific">Riccia sorocarpa</name>
    <dbReference type="NCBI Taxonomy" id="122646"/>
    <lineage>
        <taxon>Eukaryota</taxon>
        <taxon>Viridiplantae</taxon>
        <taxon>Streptophyta</taxon>
        <taxon>Embryophyta</taxon>
        <taxon>Marchantiophyta</taxon>
        <taxon>Marchantiopsida</taxon>
        <taxon>Marchantiidae</taxon>
        <taxon>Marchantiales</taxon>
        <taxon>Ricciaceae</taxon>
        <taxon>Riccia</taxon>
    </lineage>
</organism>
<name>A0ABD3IEF6_9MARC</name>
<dbReference type="PANTHER" id="PTHR47592:SF27">
    <property type="entry name" value="OS08G0421700 PROTEIN"/>
    <property type="match status" value="1"/>
</dbReference>
<dbReference type="InterPro" id="IPR054722">
    <property type="entry name" value="PolX-like_BBD"/>
</dbReference>
<evidence type="ECO:0000313" key="3">
    <source>
        <dbReference type="Proteomes" id="UP001633002"/>
    </source>
</evidence>
<dbReference type="EMBL" id="JBJQOH010000001">
    <property type="protein sequence ID" value="KAL3702032.1"/>
    <property type="molecule type" value="Genomic_DNA"/>
</dbReference>
<dbReference type="PANTHER" id="PTHR47592">
    <property type="entry name" value="PBF68 PROTEIN"/>
    <property type="match status" value="1"/>
</dbReference>
<evidence type="ECO:0000313" key="2">
    <source>
        <dbReference type="EMBL" id="KAL3702032.1"/>
    </source>
</evidence>
<keyword evidence="3" id="KW-1185">Reference proteome</keyword>